<dbReference type="EMBL" id="BGZK01002342">
    <property type="protein sequence ID" value="GBP93138.1"/>
    <property type="molecule type" value="Genomic_DNA"/>
</dbReference>
<proteinExistence type="predicted"/>
<organism evidence="1 2">
    <name type="scientific">Eumeta variegata</name>
    <name type="common">Bagworm moth</name>
    <name type="synonym">Eumeta japonica</name>
    <dbReference type="NCBI Taxonomy" id="151549"/>
    <lineage>
        <taxon>Eukaryota</taxon>
        <taxon>Metazoa</taxon>
        <taxon>Ecdysozoa</taxon>
        <taxon>Arthropoda</taxon>
        <taxon>Hexapoda</taxon>
        <taxon>Insecta</taxon>
        <taxon>Pterygota</taxon>
        <taxon>Neoptera</taxon>
        <taxon>Endopterygota</taxon>
        <taxon>Lepidoptera</taxon>
        <taxon>Glossata</taxon>
        <taxon>Ditrysia</taxon>
        <taxon>Tineoidea</taxon>
        <taxon>Psychidae</taxon>
        <taxon>Oiketicinae</taxon>
        <taxon>Eumeta</taxon>
    </lineage>
</organism>
<comment type="caution">
    <text evidence="1">The sequence shown here is derived from an EMBL/GenBank/DDBJ whole genome shotgun (WGS) entry which is preliminary data.</text>
</comment>
<keyword evidence="2" id="KW-1185">Reference proteome</keyword>
<dbReference type="Proteomes" id="UP000299102">
    <property type="component" value="Unassembled WGS sequence"/>
</dbReference>
<gene>
    <name evidence="1" type="ORF">EVAR_69400_1</name>
</gene>
<evidence type="ECO:0000313" key="1">
    <source>
        <dbReference type="EMBL" id="GBP93138.1"/>
    </source>
</evidence>
<protein>
    <submittedName>
        <fullName evidence="1">Uncharacterized protein</fullName>
    </submittedName>
</protein>
<evidence type="ECO:0000313" key="2">
    <source>
        <dbReference type="Proteomes" id="UP000299102"/>
    </source>
</evidence>
<dbReference type="AlphaFoldDB" id="A0A4C1ZZG2"/>
<sequence length="186" mass="20184">MVECEPDGNTFVFPPYLPRSFAKRTEILPNYVCKPFKHMKPMWMVRQSQTSSGNLVASAARAQGHLQTARRASRIAIGHGWPVAHSSRRTFTRVATTTSHSSNLNPSLTPISIAKCISLDKPLKSAWVATAISIASPETSSFTGVYGLLARGSARPHSGQTQPLGSLPPIGRPTHVDGSVHCIYHK</sequence>
<reference evidence="1 2" key="1">
    <citation type="journal article" date="2019" name="Commun. Biol.">
        <title>The bagworm genome reveals a unique fibroin gene that provides high tensile strength.</title>
        <authorList>
            <person name="Kono N."/>
            <person name="Nakamura H."/>
            <person name="Ohtoshi R."/>
            <person name="Tomita M."/>
            <person name="Numata K."/>
            <person name="Arakawa K."/>
        </authorList>
    </citation>
    <scope>NUCLEOTIDE SEQUENCE [LARGE SCALE GENOMIC DNA]</scope>
</reference>
<name>A0A4C1ZZG2_EUMVA</name>
<accession>A0A4C1ZZG2</accession>